<dbReference type="Gene3D" id="3.40.30.10">
    <property type="entry name" value="Glutaredoxin"/>
    <property type="match status" value="1"/>
</dbReference>
<dbReference type="CDD" id="cd03188">
    <property type="entry name" value="GST_C_Beta"/>
    <property type="match status" value="1"/>
</dbReference>
<dbReference type="InterPro" id="IPR040079">
    <property type="entry name" value="Glutathione_S-Trfase"/>
</dbReference>
<dbReference type="InterPro" id="IPR004046">
    <property type="entry name" value="GST_C"/>
</dbReference>
<keyword evidence="6" id="KW-1185">Reference proteome</keyword>
<dbReference type="OrthoDB" id="2309723at2759"/>
<gene>
    <name evidence="5" type="ORF">CBER1_10059</name>
</gene>
<comment type="similarity">
    <text evidence="1 2">Belongs to the GST superfamily.</text>
</comment>
<evidence type="ECO:0008006" key="7">
    <source>
        <dbReference type="Google" id="ProtNLM"/>
    </source>
</evidence>
<proteinExistence type="inferred from homology"/>
<evidence type="ECO:0000256" key="2">
    <source>
        <dbReference type="RuleBase" id="RU003494"/>
    </source>
</evidence>
<dbReference type="Pfam" id="PF02798">
    <property type="entry name" value="GST_N"/>
    <property type="match status" value="1"/>
</dbReference>
<dbReference type="STRING" id="357750.A0A2S6BV45"/>
<dbReference type="InterPro" id="IPR036282">
    <property type="entry name" value="Glutathione-S-Trfase_C_sf"/>
</dbReference>
<dbReference type="SUPFAM" id="SSF52833">
    <property type="entry name" value="Thioredoxin-like"/>
    <property type="match status" value="1"/>
</dbReference>
<dbReference type="Gene3D" id="1.20.1050.10">
    <property type="match status" value="1"/>
</dbReference>
<dbReference type="InterPro" id="IPR036249">
    <property type="entry name" value="Thioredoxin-like_sf"/>
</dbReference>
<evidence type="ECO:0000259" key="4">
    <source>
        <dbReference type="PROSITE" id="PS50405"/>
    </source>
</evidence>
<dbReference type="AlphaFoldDB" id="A0A2S6BV45"/>
<evidence type="ECO:0000256" key="1">
    <source>
        <dbReference type="ARBA" id="ARBA00007409"/>
    </source>
</evidence>
<dbReference type="InterPro" id="IPR010987">
    <property type="entry name" value="Glutathione-S-Trfase_C-like"/>
</dbReference>
<dbReference type="EMBL" id="PNEN01001757">
    <property type="protein sequence ID" value="PPJ51348.1"/>
    <property type="molecule type" value="Genomic_DNA"/>
</dbReference>
<protein>
    <recommendedName>
        <fullName evidence="7">GST N-terminal domain-containing protein</fullName>
    </recommendedName>
</protein>
<name>A0A2S6BV45_9PEZI</name>
<dbReference type="PANTHER" id="PTHR44051">
    <property type="entry name" value="GLUTATHIONE S-TRANSFERASE-RELATED"/>
    <property type="match status" value="1"/>
</dbReference>
<reference evidence="6" key="1">
    <citation type="journal article" date="2017" name="bioRxiv">
        <title>Conservation of a gene cluster reveals novel cercosporin biosynthetic mechanisms and extends production to the genus Colletotrichum.</title>
        <authorList>
            <person name="de Jonge R."/>
            <person name="Ebert M.K."/>
            <person name="Huitt-Roehl C.R."/>
            <person name="Pal P."/>
            <person name="Suttle J.C."/>
            <person name="Spanner R.E."/>
            <person name="Neubauer J.D."/>
            <person name="Jurick W.M.II."/>
            <person name="Stott K.A."/>
            <person name="Secor G.A."/>
            <person name="Thomma B.P.H.J."/>
            <person name="Van de Peer Y."/>
            <person name="Townsend C.A."/>
            <person name="Bolton M.D."/>
        </authorList>
    </citation>
    <scope>NUCLEOTIDE SEQUENCE [LARGE SCALE GENOMIC DNA]</scope>
    <source>
        <strain evidence="6">CBS538.71</strain>
    </source>
</reference>
<organism evidence="5 6">
    <name type="scientific">Cercospora berteroae</name>
    <dbReference type="NCBI Taxonomy" id="357750"/>
    <lineage>
        <taxon>Eukaryota</taxon>
        <taxon>Fungi</taxon>
        <taxon>Dikarya</taxon>
        <taxon>Ascomycota</taxon>
        <taxon>Pezizomycotina</taxon>
        <taxon>Dothideomycetes</taxon>
        <taxon>Dothideomycetidae</taxon>
        <taxon>Mycosphaerellales</taxon>
        <taxon>Mycosphaerellaceae</taxon>
        <taxon>Cercospora</taxon>
    </lineage>
</organism>
<comment type="caution">
    <text evidence="5">The sequence shown here is derived from an EMBL/GenBank/DDBJ whole genome shotgun (WGS) entry which is preliminary data.</text>
</comment>
<sequence>MPPTIKLYYWPGACSLASQILLADSGLAYEAIKINLQDPPARAEYVKTLNPKGQVPTLVIDGEIITEGPAVITAISQLVPEKCYTGSTPMENVRFYEWMNFLSGTILTKSFGGLFKPSWYSDDPSAAEGISAKSKANIAAGFQLIEDKLGKLSDPTHALGQSLTGVDAYLAVFITWANRFQIDVTRYPNYSKLFDAISHTPAFKAMQEKQV</sequence>
<feature type="domain" description="GST N-terminal" evidence="3">
    <location>
        <begin position="2"/>
        <end position="83"/>
    </location>
</feature>
<dbReference type="PROSITE" id="PS50405">
    <property type="entry name" value="GST_CTER"/>
    <property type="match status" value="1"/>
</dbReference>
<dbReference type="SUPFAM" id="SSF47616">
    <property type="entry name" value="GST C-terminal domain-like"/>
    <property type="match status" value="1"/>
</dbReference>
<dbReference type="InterPro" id="IPR004045">
    <property type="entry name" value="Glutathione_S-Trfase_N"/>
</dbReference>
<dbReference type="PROSITE" id="PS50404">
    <property type="entry name" value="GST_NTER"/>
    <property type="match status" value="1"/>
</dbReference>
<dbReference type="SFLD" id="SFLDS00019">
    <property type="entry name" value="Glutathione_Transferase_(cytos"/>
    <property type="match status" value="1"/>
</dbReference>
<dbReference type="PANTHER" id="PTHR44051:SF8">
    <property type="entry name" value="GLUTATHIONE S-TRANSFERASE GSTA"/>
    <property type="match status" value="1"/>
</dbReference>
<dbReference type="SFLD" id="SFLDG00358">
    <property type="entry name" value="Main_(cytGST)"/>
    <property type="match status" value="1"/>
</dbReference>
<evidence type="ECO:0000313" key="5">
    <source>
        <dbReference type="EMBL" id="PPJ51348.1"/>
    </source>
</evidence>
<evidence type="ECO:0000313" key="6">
    <source>
        <dbReference type="Proteomes" id="UP000237631"/>
    </source>
</evidence>
<dbReference type="Proteomes" id="UP000237631">
    <property type="component" value="Unassembled WGS sequence"/>
</dbReference>
<dbReference type="Pfam" id="PF00043">
    <property type="entry name" value="GST_C"/>
    <property type="match status" value="1"/>
</dbReference>
<feature type="domain" description="GST C-terminal" evidence="4">
    <location>
        <begin position="88"/>
        <end position="211"/>
    </location>
</feature>
<accession>A0A2S6BV45</accession>
<dbReference type="CDD" id="cd03057">
    <property type="entry name" value="GST_N_Beta"/>
    <property type="match status" value="1"/>
</dbReference>
<evidence type="ECO:0000259" key="3">
    <source>
        <dbReference type="PROSITE" id="PS50404"/>
    </source>
</evidence>